<proteinExistence type="predicted"/>
<dbReference type="Proteomes" id="UP001374803">
    <property type="component" value="Chromosome"/>
</dbReference>
<keyword evidence="2" id="KW-1133">Transmembrane helix</keyword>
<feature type="transmembrane region" description="Helical" evidence="2">
    <location>
        <begin position="46"/>
        <end position="73"/>
    </location>
</feature>
<dbReference type="RefSeq" id="WP_394838099.1">
    <property type="nucleotide sequence ID" value="NZ_CP089929.1"/>
</dbReference>
<evidence type="ECO:0000256" key="2">
    <source>
        <dbReference type="SAM" id="Phobius"/>
    </source>
</evidence>
<keyword evidence="2" id="KW-0472">Membrane</keyword>
<sequence length="365" mass="39015">MAISWLGFGFLQATLFIGACVAFTRAKRQATAFRFAFPHVASTLLLIFGALGFGLTVTITALMTIGSIIGGAIPHGRPLRIGRRQITSNVRTTGEWAYGLPPDTSKLDDATKEALTVLWLRDAKAEHASVPAFARVAWQLAALGAPPGLIARAHQSALDEIHHAKRSFALASGYARRPFGPGPMPDLAGGMGKLPRDRMQALIAVANETLIDGAFLESCNAELARAALSGARDPAVWEILDCIARDEAAHAALAWDILSFCIDGGDTPVVRALCRTAKSIGLARPAPYGPDEIGLVRSADPEALRMHGRLDPDTWLRVYAECRSAVVLRLEHLLTTHNTNSNRRAMSEAQGRSDSHSSQPGTSSG</sequence>
<reference evidence="3" key="1">
    <citation type="submission" date="2021-12" db="EMBL/GenBank/DDBJ databases">
        <title>Discovery of the Pendulisporaceae a myxobacterial family with distinct sporulation behavior and unique specialized metabolism.</title>
        <authorList>
            <person name="Garcia R."/>
            <person name="Popoff A."/>
            <person name="Bader C.D."/>
            <person name="Loehr J."/>
            <person name="Walesch S."/>
            <person name="Walt C."/>
            <person name="Boldt J."/>
            <person name="Bunk B."/>
            <person name="Haeckl F.J.F.P.J."/>
            <person name="Gunesch A.P."/>
            <person name="Birkelbach J."/>
            <person name="Nuebel U."/>
            <person name="Pietschmann T."/>
            <person name="Bach T."/>
            <person name="Mueller R."/>
        </authorList>
    </citation>
    <scope>NUCLEOTIDE SEQUENCE</scope>
    <source>
        <strain evidence="3">MSr11367</strain>
    </source>
</reference>
<protein>
    <recommendedName>
        <fullName evidence="5">Ferritin-like domain-containing protein</fullName>
    </recommendedName>
</protein>
<dbReference type="InterPro" id="IPR009078">
    <property type="entry name" value="Ferritin-like_SF"/>
</dbReference>
<keyword evidence="4" id="KW-1185">Reference proteome</keyword>
<evidence type="ECO:0000256" key="1">
    <source>
        <dbReference type="SAM" id="MobiDB-lite"/>
    </source>
</evidence>
<accession>A0ABZ2LBY7</accession>
<dbReference type="SUPFAM" id="SSF47240">
    <property type="entry name" value="Ferritin-like"/>
    <property type="match status" value="1"/>
</dbReference>
<gene>
    <name evidence="3" type="ORF">LVJ94_14405</name>
</gene>
<evidence type="ECO:0008006" key="5">
    <source>
        <dbReference type="Google" id="ProtNLM"/>
    </source>
</evidence>
<dbReference type="EMBL" id="CP089983">
    <property type="protein sequence ID" value="WXB08424.1"/>
    <property type="molecule type" value="Genomic_DNA"/>
</dbReference>
<keyword evidence="2" id="KW-0812">Transmembrane</keyword>
<name>A0ABZ2LBY7_9BACT</name>
<evidence type="ECO:0000313" key="4">
    <source>
        <dbReference type="Proteomes" id="UP001374803"/>
    </source>
</evidence>
<feature type="region of interest" description="Disordered" evidence="1">
    <location>
        <begin position="339"/>
        <end position="365"/>
    </location>
</feature>
<organism evidence="3 4">
    <name type="scientific">Pendulispora rubella</name>
    <dbReference type="NCBI Taxonomy" id="2741070"/>
    <lineage>
        <taxon>Bacteria</taxon>
        <taxon>Pseudomonadati</taxon>
        <taxon>Myxococcota</taxon>
        <taxon>Myxococcia</taxon>
        <taxon>Myxococcales</taxon>
        <taxon>Sorangiineae</taxon>
        <taxon>Pendulisporaceae</taxon>
        <taxon>Pendulispora</taxon>
    </lineage>
</organism>
<evidence type="ECO:0000313" key="3">
    <source>
        <dbReference type="EMBL" id="WXB08424.1"/>
    </source>
</evidence>